<gene>
    <name evidence="3" type="ORF">CEUSTIGMA_g2776.t1</name>
</gene>
<evidence type="ECO:0000259" key="2">
    <source>
        <dbReference type="Pfam" id="PF02866"/>
    </source>
</evidence>
<evidence type="ECO:0000313" key="3">
    <source>
        <dbReference type="EMBL" id="GAX75331.1"/>
    </source>
</evidence>
<keyword evidence="1" id="KW-0560">Oxidoreductase</keyword>
<dbReference type="GO" id="GO:0016615">
    <property type="term" value="F:malate dehydrogenase activity"/>
    <property type="evidence" value="ECO:0007669"/>
    <property type="project" value="InterPro"/>
</dbReference>
<dbReference type="GO" id="GO:0006108">
    <property type="term" value="P:malate metabolic process"/>
    <property type="evidence" value="ECO:0007669"/>
    <property type="project" value="InterPro"/>
</dbReference>
<dbReference type="InterPro" id="IPR010945">
    <property type="entry name" value="Malate_DH_type2"/>
</dbReference>
<organism evidence="3 4">
    <name type="scientific">Chlamydomonas eustigma</name>
    <dbReference type="NCBI Taxonomy" id="1157962"/>
    <lineage>
        <taxon>Eukaryota</taxon>
        <taxon>Viridiplantae</taxon>
        <taxon>Chlorophyta</taxon>
        <taxon>core chlorophytes</taxon>
        <taxon>Chlorophyceae</taxon>
        <taxon>CS clade</taxon>
        <taxon>Chlamydomonadales</taxon>
        <taxon>Chlamydomonadaceae</taxon>
        <taxon>Chlamydomonas</taxon>
    </lineage>
</organism>
<keyword evidence="4" id="KW-1185">Reference proteome</keyword>
<accession>A0A250WWZ0</accession>
<evidence type="ECO:0000313" key="4">
    <source>
        <dbReference type="Proteomes" id="UP000232323"/>
    </source>
</evidence>
<reference evidence="3 4" key="1">
    <citation type="submission" date="2017-08" db="EMBL/GenBank/DDBJ databases">
        <title>Acidophilic green algal genome provides insights into adaptation to an acidic environment.</title>
        <authorList>
            <person name="Hirooka S."/>
            <person name="Hirose Y."/>
            <person name="Kanesaki Y."/>
            <person name="Higuchi S."/>
            <person name="Fujiwara T."/>
            <person name="Onuma R."/>
            <person name="Era A."/>
            <person name="Ohbayashi R."/>
            <person name="Uzuka A."/>
            <person name="Nozaki H."/>
            <person name="Yoshikawa H."/>
            <person name="Miyagishima S.Y."/>
        </authorList>
    </citation>
    <scope>NUCLEOTIDE SEQUENCE [LARGE SCALE GENOMIC DNA]</scope>
    <source>
        <strain evidence="3 4">NIES-2499</strain>
    </source>
</reference>
<proteinExistence type="predicted"/>
<dbReference type="STRING" id="1157962.A0A250WWZ0"/>
<feature type="domain" description="Lactate/malate dehydrogenase C-terminal" evidence="2">
    <location>
        <begin position="10"/>
        <end position="146"/>
    </location>
</feature>
<comment type="caution">
    <text evidence="3">The sequence shown here is derived from an EMBL/GenBank/DDBJ whole genome shotgun (WGS) entry which is preliminary data.</text>
</comment>
<dbReference type="OrthoDB" id="4069699at2759"/>
<dbReference type="InterPro" id="IPR015955">
    <property type="entry name" value="Lactate_DH/Glyco_Ohase_4_C"/>
</dbReference>
<dbReference type="Pfam" id="PF02866">
    <property type="entry name" value="Ldh_1_C"/>
    <property type="match status" value="1"/>
</dbReference>
<dbReference type="SUPFAM" id="SSF56327">
    <property type="entry name" value="LDH C-terminal domain-like"/>
    <property type="match status" value="1"/>
</dbReference>
<evidence type="ECO:0000256" key="1">
    <source>
        <dbReference type="ARBA" id="ARBA00023002"/>
    </source>
</evidence>
<sequence length="148" mass="15904">MCESLVDLNSQVPDLLNACVEGQPALSTMEDHQWYKTEFVPSVVGRGLDVSKKWGRSSAPSTAIAIADAIRALLVPTAPGDCFSTAVCSDGNPYGVQEGLIFSFPCRSTGNGSYEICDGFVLDDWLASRITASQEELAKEKSSIMHLL</sequence>
<dbReference type="GO" id="GO:0016616">
    <property type="term" value="F:oxidoreductase activity, acting on the CH-OH group of donors, NAD or NADP as acceptor"/>
    <property type="evidence" value="ECO:0007669"/>
    <property type="project" value="InterPro"/>
</dbReference>
<dbReference type="EMBL" id="BEGY01000012">
    <property type="protein sequence ID" value="GAX75331.1"/>
    <property type="molecule type" value="Genomic_DNA"/>
</dbReference>
<protein>
    <recommendedName>
        <fullName evidence="2">Lactate/malate dehydrogenase C-terminal domain-containing protein</fullName>
    </recommendedName>
</protein>
<dbReference type="PANTHER" id="PTHR23382">
    <property type="entry name" value="MALATE DEHYDROGENASE"/>
    <property type="match status" value="1"/>
</dbReference>
<dbReference type="Gene3D" id="3.90.110.10">
    <property type="entry name" value="Lactate dehydrogenase/glycoside hydrolase, family 4, C-terminal"/>
    <property type="match status" value="1"/>
</dbReference>
<dbReference type="Proteomes" id="UP000232323">
    <property type="component" value="Unassembled WGS sequence"/>
</dbReference>
<dbReference type="InterPro" id="IPR022383">
    <property type="entry name" value="Lactate/malate_DH_C"/>
</dbReference>
<dbReference type="AlphaFoldDB" id="A0A250WWZ0"/>
<name>A0A250WWZ0_9CHLO</name>